<accession>A0A840PKV1</accession>
<dbReference type="AlphaFoldDB" id="A0A840PKV1"/>
<evidence type="ECO:0000256" key="1">
    <source>
        <dbReference type="SAM" id="MobiDB-lite"/>
    </source>
</evidence>
<keyword evidence="3" id="KW-1185">Reference proteome</keyword>
<sequence length="45" mass="4957">MQFDVASAMRMAGEPGGVTPVRSSGPDRPDRRMPGRRTDVRVSLR</sequence>
<evidence type="ECO:0000313" key="2">
    <source>
        <dbReference type="EMBL" id="MBB5138421.1"/>
    </source>
</evidence>
<protein>
    <submittedName>
        <fullName evidence="2">Uncharacterized protein</fullName>
    </submittedName>
</protein>
<dbReference type="Proteomes" id="UP000578449">
    <property type="component" value="Unassembled WGS sequence"/>
</dbReference>
<feature type="compositionally biased region" description="Basic and acidic residues" evidence="1">
    <location>
        <begin position="25"/>
        <end position="45"/>
    </location>
</feature>
<gene>
    <name evidence="2" type="ORF">HNP84_008175</name>
</gene>
<dbReference type="EMBL" id="JACHGN010000023">
    <property type="protein sequence ID" value="MBB5138421.1"/>
    <property type="molecule type" value="Genomic_DNA"/>
</dbReference>
<name>A0A840PKV1_9ACTN</name>
<organism evidence="2 3">
    <name type="scientific">Thermocatellispora tengchongensis</name>
    <dbReference type="NCBI Taxonomy" id="1073253"/>
    <lineage>
        <taxon>Bacteria</taxon>
        <taxon>Bacillati</taxon>
        <taxon>Actinomycetota</taxon>
        <taxon>Actinomycetes</taxon>
        <taxon>Streptosporangiales</taxon>
        <taxon>Streptosporangiaceae</taxon>
        <taxon>Thermocatellispora</taxon>
    </lineage>
</organism>
<evidence type="ECO:0000313" key="3">
    <source>
        <dbReference type="Proteomes" id="UP000578449"/>
    </source>
</evidence>
<proteinExistence type="predicted"/>
<comment type="caution">
    <text evidence="2">The sequence shown here is derived from an EMBL/GenBank/DDBJ whole genome shotgun (WGS) entry which is preliminary data.</text>
</comment>
<reference evidence="2 3" key="1">
    <citation type="submission" date="2020-08" db="EMBL/GenBank/DDBJ databases">
        <title>Genomic Encyclopedia of Type Strains, Phase IV (KMG-IV): sequencing the most valuable type-strain genomes for metagenomic binning, comparative biology and taxonomic classification.</title>
        <authorList>
            <person name="Goeker M."/>
        </authorList>
    </citation>
    <scope>NUCLEOTIDE SEQUENCE [LARGE SCALE GENOMIC DNA]</scope>
    <source>
        <strain evidence="2 3">DSM 45615</strain>
    </source>
</reference>
<feature type="region of interest" description="Disordered" evidence="1">
    <location>
        <begin position="1"/>
        <end position="45"/>
    </location>
</feature>